<dbReference type="Gene3D" id="3.30.70.80">
    <property type="entry name" value="Peptidase S8 propeptide/proteinase inhibitor I9"/>
    <property type="match status" value="1"/>
</dbReference>
<evidence type="ECO:0000259" key="6">
    <source>
        <dbReference type="Pfam" id="PF05922"/>
    </source>
</evidence>
<feature type="chain" id="PRO_5032433520" evidence="4">
    <location>
        <begin position="21"/>
        <end position="389"/>
    </location>
</feature>
<name>A0A811SKK9_9POAL</name>
<dbReference type="InterPro" id="IPR045051">
    <property type="entry name" value="SBT"/>
</dbReference>
<dbReference type="AlphaFoldDB" id="A0A811SKK9"/>
<evidence type="ECO:0000313" key="8">
    <source>
        <dbReference type="Proteomes" id="UP000604825"/>
    </source>
</evidence>
<keyword evidence="8" id="KW-1185">Reference proteome</keyword>
<comment type="caution">
    <text evidence="3">Lacks conserved residue(s) required for the propagation of feature annotation.</text>
</comment>
<reference evidence="7" key="1">
    <citation type="submission" date="2020-10" db="EMBL/GenBank/DDBJ databases">
        <authorList>
            <person name="Han B."/>
            <person name="Lu T."/>
            <person name="Zhao Q."/>
            <person name="Huang X."/>
            <person name="Zhao Y."/>
        </authorList>
    </citation>
    <scope>NUCLEOTIDE SEQUENCE</scope>
</reference>
<dbReference type="PANTHER" id="PTHR10795">
    <property type="entry name" value="PROPROTEIN CONVERTASE SUBTILISIN/KEXIN"/>
    <property type="match status" value="1"/>
</dbReference>
<protein>
    <submittedName>
        <fullName evidence="7">Uncharacterized protein</fullName>
    </submittedName>
</protein>
<comment type="caution">
    <text evidence="7">The sequence shown here is derived from an EMBL/GenBank/DDBJ whole genome shotgun (WGS) entry which is preliminary data.</text>
</comment>
<dbReference type="SUPFAM" id="SSF52743">
    <property type="entry name" value="Subtilisin-like"/>
    <property type="match status" value="1"/>
</dbReference>
<gene>
    <name evidence="7" type="ORF">NCGR_LOCUS67519</name>
</gene>
<dbReference type="Proteomes" id="UP000604825">
    <property type="component" value="Unassembled WGS sequence"/>
</dbReference>
<dbReference type="PROSITE" id="PS51892">
    <property type="entry name" value="SUBTILASE"/>
    <property type="match status" value="1"/>
</dbReference>
<dbReference type="GO" id="GO:0004252">
    <property type="term" value="F:serine-type endopeptidase activity"/>
    <property type="evidence" value="ECO:0007669"/>
    <property type="project" value="InterPro"/>
</dbReference>
<evidence type="ECO:0000259" key="5">
    <source>
        <dbReference type="Pfam" id="PF00082"/>
    </source>
</evidence>
<dbReference type="InterPro" id="IPR036852">
    <property type="entry name" value="Peptidase_S8/S53_dom_sf"/>
</dbReference>
<dbReference type="Gene3D" id="3.50.30.30">
    <property type="match status" value="1"/>
</dbReference>
<evidence type="ECO:0000313" key="7">
    <source>
        <dbReference type="EMBL" id="CAD6343421.1"/>
    </source>
</evidence>
<evidence type="ECO:0000256" key="2">
    <source>
        <dbReference type="ARBA" id="ARBA00022729"/>
    </source>
</evidence>
<dbReference type="InterPro" id="IPR037045">
    <property type="entry name" value="S8pro/Inhibitor_I9_sf"/>
</dbReference>
<feature type="domain" description="Peptidase S8/S53" evidence="5">
    <location>
        <begin position="142"/>
        <end position="377"/>
    </location>
</feature>
<dbReference type="InterPro" id="IPR010259">
    <property type="entry name" value="S8pro/Inhibitor_I9"/>
</dbReference>
<dbReference type="Pfam" id="PF05922">
    <property type="entry name" value="Inhibitor_I9"/>
    <property type="match status" value="1"/>
</dbReference>
<dbReference type="OrthoDB" id="2014869at2759"/>
<feature type="signal peptide" evidence="4">
    <location>
        <begin position="1"/>
        <end position="20"/>
    </location>
</feature>
<dbReference type="EMBL" id="CAJGYO010000762">
    <property type="protein sequence ID" value="CAD6343421.1"/>
    <property type="molecule type" value="Genomic_DNA"/>
</dbReference>
<evidence type="ECO:0000256" key="4">
    <source>
        <dbReference type="SAM" id="SignalP"/>
    </source>
</evidence>
<proteinExistence type="inferred from homology"/>
<organism evidence="7 8">
    <name type="scientific">Miscanthus lutarioriparius</name>
    <dbReference type="NCBI Taxonomy" id="422564"/>
    <lineage>
        <taxon>Eukaryota</taxon>
        <taxon>Viridiplantae</taxon>
        <taxon>Streptophyta</taxon>
        <taxon>Embryophyta</taxon>
        <taxon>Tracheophyta</taxon>
        <taxon>Spermatophyta</taxon>
        <taxon>Magnoliopsida</taxon>
        <taxon>Liliopsida</taxon>
        <taxon>Poales</taxon>
        <taxon>Poaceae</taxon>
        <taxon>PACMAD clade</taxon>
        <taxon>Panicoideae</taxon>
        <taxon>Andropogonodae</taxon>
        <taxon>Andropogoneae</taxon>
        <taxon>Saccharinae</taxon>
        <taxon>Miscanthus</taxon>
    </lineage>
</organism>
<evidence type="ECO:0000256" key="1">
    <source>
        <dbReference type="ARBA" id="ARBA00011073"/>
    </source>
</evidence>
<evidence type="ECO:0000256" key="3">
    <source>
        <dbReference type="PROSITE-ProRule" id="PRU01240"/>
    </source>
</evidence>
<sequence>MRRLSIGLLLLAVFTESVSASGSIISSSGSNGEQDYIVYLGHLPSSESDTSSEPDEGSSSLEAAHHDLLNQILDDGRIIRSYKRSLNGFAARLTEQQANKLADMEGVMSVFPSKTHELQTTGSWDFLGTPQPPQEELALEGDVIIGILDTGIWLDSPSFSDDGFGPPPSRWKGDCQNFTCNNKLIGARLYHYYGGTTGLSPVDKLGHGSHTASTAAGQAVGNVSFGGLATGVARGAVPGARLAIYKVCWDGGSCWETDMLAAFDIAIADAVDVISISIGEDPPLPARGWLSNQYISWSALAGAAGAIAAGAAPDAAFIYPLPTLVVSENQFDEIMAYANSTSNPVGTIETTVTTVNAQAPMSASFSSPGPNIATPDILKVIQSADSLLE</sequence>
<dbReference type="GO" id="GO:0006508">
    <property type="term" value="P:proteolysis"/>
    <property type="evidence" value="ECO:0007669"/>
    <property type="project" value="InterPro"/>
</dbReference>
<accession>A0A811SKK9</accession>
<dbReference type="Pfam" id="PF00082">
    <property type="entry name" value="Peptidase_S8"/>
    <property type="match status" value="1"/>
</dbReference>
<dbReference type="InterPro" id="IPR000209">
    <property type="entry name" value="Peptidase_S8/S53_dom"/>
</dbReference>
<comment type="similarity">
    <text evidence="1 3">Belongs to the peptidase S8 family.</text>
</comment>
<feature type="domain" description="Inhibitor I9" evidence="6">
    <location>
        <begin position="36"/>
        <end position="118"/>
    </location>
</feature>
<dbReference type="Gene3D" id="3.40.50.200">
    <property type="entry name" value="Peptidase S8/S53 domain"/>
    <property type="match status" value="1"/>
</dbReference>
<keyword evidence="2 4" id="KW-0732">Signal</keyword>